<organism evidence="2 3">
    <name type="scientific">Stachybotrys elegans</name>
    <dbReference type="NCBI Taxonomy" id="80388"/>
    <lineage>
        <taxon>Eukaryota</taxon>
        <taxon>Fungi</taxon>
        <taxon>Dikarya</taxon>
        <taxon>Ascomycota</taxon>
        <taxon>Pezizomycotina</taxon>
        <taxon>Sordariomycetes</taxon>
        <taxon>Hypocreomycetidae</taxon>
        <taxon>Hypocreales</taxon>
        <taxon>Stachybotryaceae</taxon>
        <taxon>Stachybotrys</taxon>
    </lineage>
</organism>
<accession>A0A8K0SRR3</accession>
<evidence type="ECO:0000313" key="2">
    <source>
        <dbReference type="EMBL" id="KAH7318644.1"/>
    </source>
</evidence>
<comment type="caution">
    <text evidence="2">The sequence shown here is derived from an EMBL/GenBank/DDBJ whole genome shotgun (WGS) entry which is preliminary data.</text>
</comment>
<feature type="compositionally biased region" description="Basic and acidic residues" evidence="1">
    <location>
        <begin position="1"/>
        <end position="12"/>
    </location>
</feature>
<gene>
    <name evidence="2" type="ORF">B0I35DRAFT_409500</name>
</gene>
<keyword evidence="3" id="KW-1185">Reference proteome</keyword>
<feature type="region of interest" description="Disordered" evidence="1">
    <location>
        <begin position="1"/>
        <end position="22"/>
    </location>
</feature>
<evidence type="ECO:0000313" key="3">
    <source>
        <dbReference type="Proteomes" id="UP000813444"/>
    </source>
</evidence>
<dbReference type="Proteomes" id="UP000813444">
    <property type="component" value="Unassembled WGS sequence"/>
</dbReference>
<dbReference type="AlphaFoldDB" id="A0A8K0SRR3"/>
<evidence type="ECO:0000256" key="1">
    <source>
        <dbReference type="SAM" id="MobiDB-lite"/>
    </source>
</evidence>
<proteinExistence type="predicted"/>
<dbReference type="EMBL" id="JAGPNK010000007">
    <property type="protein sequence ID" value="KAH7318644.1"/>
    <property type="molecule type" value="Genomic_DNA"/>
</dbReference>
<protein>
    <submittedName>
        <fullName evidence="2">Uncharacterized protein</fullName>
    </submittedName>
</protein>
<name>A0A8K0SRR3_9HYPO</name>
<reference evidence="2" key="1">
    <citation type="journal article" date="2021" name="Nat. Commun.">
        <title>Genetic determinants of endophytism in the Arabidopsis root mycobiome.</title>
        <authorList>
            <person name="Mesny F."/>
            <person name="Miyauchi S."/>
            <person name="Thiergart T."/>
            <person name="Pickel B."/>
            <person name="Atanasova L."/>
            <person name="Karlsson M."/>
            <person name="Huettel B."/>
            <person name="Barry K.W."/>
            <person name="Haridas S."/>
            <person name="Chen C."/>
            <person name="Bauer D."/>
            <person name="Andreopoulos W."/>
            <person name="Pangilinan J."/>
            <person name="LaButti K."/>
            <person name="Riley R."/>
            <person name="Lipzen A."/>
            <person name="Clum A."/>
            <person name="Drula E."/>
            <person name="Henrissat B."/>
            <person name="Kohler A."/>
            <person name="Grigoriev I.V."/>
            <person name="Martin F.M."/>
            <person name="Hacquard S."/>
        </authorList>
    </citation>
    <scope>NUCLEOTIDE SEQUENCE</scope>
    <source>
        <strain evidence="2">MPI-CAGE-CH-0235</strain>
    </source>
</reference>
<sequence length="138" mass="15220">MSQQVEPRKQPTAEKVPWNQQPGLLPYDGLSGIRAYSAGRPVSQPPRNIRKTFLTSDAIIVAVDFETLCRQKLTSDGLRYAPVTEIGMAWLDTRRIRPAGGMGYSHPPRQMLEPSRLGMCPISAILKTQATVAEIGES</sequence>